<evidence type="ECO:0000313" key="4">
    <source>
        <dbReference type="Proteomes" id="UP001521137"/>
    </source>
</evidence>
<feature type="domain" description="J" evidence="2">
    <location>
        <begin position="155"/>
        <end position="208"/>
    </location>
</feature>
<dbReference type="InterPro" id="IPR036869">
    <property type="entry name" value="J_dom_sf"/>
</dbReference>
<evidence type="ECO:0000256" key="1">
    <source>
        <dbReference type="ARBA" id="ARBA00023186"/>
    </source>
</evidence>
<keyword evidence="1" id="KW-0143">Chaperone</keyword>
<dbReference type="SMART" id="SM00271">
    <property type="entry name" value="DnaJ"/>
    <property type="match status" value="1"/>
</dbReference>
<accession>A0ABS9D7M8</accession>
<dbReference type="InterPro" id="IPR021059">
    <property type="entry name" value="DnaJ-related_N"/>
</dbReference>
<proteinExistence type="predicted"/>
<organism evidence="3 4">
    <name type="scientific">Paraglaciecola algarum</name>
    <dbReference type="NCBI Taxonomy" id="3050085"/>
    <lineage>
        <taxon>Bacteria</taxon>
        <taxon>Pseudomonadati</taxon>
        <taxon>Pseudomonadota</taxon>
        <taxon>Gammaproteobacteria</taxon>
        <taxon>Alteromonadales</taxon>
        <taxon>Alteromonadaceae</taxon>
        <taxon>Paraglaciecola</taxon>
    </lineage>
</organism>
<protein>
    <submittedName>
        <fullName evidence="3">DnaJ domain-containing protein</fullName>
    </submittedName>
</protein>
<keyword evidence="4" id="KW-1185">Reference proteome</keyword>
<dbReference type="InterPro" id="IPR001623">
    <property type="entry name" value="DnaJ_domain"/>
</dbReference>
<reference evidence="3 4" key="1">
    <citation type="submission" date="2022-01" db="EMBL/GenBank/DDBJ databases">
        <title>Paraglaciecola sp. G1-23.</title>
        <authorList>
            <person name="Jin M.S."/>
            <person name="Han D.M."/>
            <person name="Kim H.M."/>
            <person name="Jeon C.O."/>
        </authorList>
    </citation>
    <scope>NUCLEOTIDE SEQUENCE [LARGE SCALE GENOMIC DNA]</scope>
    <source>
        <strain evidence="3 4">G1-23</strain>
    </source>
</reference>
<evidence type="ECO:0000259" key="2">
    <source>
        <dbReference type="PROSITE" id="PS50076"/>
    </source>
</evidence>
<dbReference type="Pfam" id="PF00226">
    <property type="entry name" value="DnaJ"/>
    <property type="match status" value="1"/>
</dbReference>
<dbReference type="Proteomes" id="UP001521137">
    <property type="component" value="Unassembled WGS sequence"/>
</dbReference>
<comment type="caution">
    <text evidence="3">The sequence shown here is derived from an EMBL/GenBank/DDBJ whole genome shotgun (WGS) entry which is preliminary data.</text>
</comment>
<gene>
    <name evidence="3" type="ORF">L0668_12650</name>
</gene>
<evidence type="ECO:0000313" key="3">
    <source>
        <dbReference type="EMBL" id="MCF2948963.1"/>
    </source>
</evidence>
<dbReference type="RefSeq" id="WP_235313002.1">
    <property type="nucleotide sequence ID" value="NZ_JAKGAS010000006.1"/>
</dbReference>
<dbReference type="PROSITE" id="PS50076">
    <property type="entry name" value="DNAJ_2"/>
    <property type="match status" value="1"/>
</dbReference>
<dbReference type="EMBL" id="JAKGAS010000006">
    <property type="protein sequence ID" value="MCF2948963.1"/>
    <property type="molecule type" value="Genomic_DNA"/>
</dbReference>
<sequence>MQKRAQKTLNTPSEWLPLQGILESVLFAHTDGVSEYDLLKILQSSTYKVFSRHDLQDPLVLFQTHFIVFNALYHLRDKLIKQQLGLLHIDCMNICIKPWRAGGSGLQAQDKLREYYLNWQHLSDTGQQEVESLLNSFWQGFSGKIKQNNNIELEQALNIFEIKEVISQQQIKKQYRKLLHKHHPDKGGDNENTQLLHKAFECLYNYSS</sequence>
<dbReference type="Pfam" id="PF12339">
    <property type="entry name" value="DNAJ_related"/>
    <property type="match status" value="1"/>
</dbReference>
<dbReference type="Gene3D" id="1.10.287.110">
    <property type="entry name" value="DnaJ domain"/>
    <property type="match status" value="1"/>
</dbReference>
<name>A0ABS9D7M8_9ALTE</name>
<dbReference type="SUPFAM" id="SSF46565">
    <property type="entry name" value="Chaperone J-domain"/>
    <property type="match status" value="1"/>
</dbReference>
<dbReference type="CDD" id="cd06257">
    <property type="entry name" value="DnaJ"/>
    <property type="match status" value="1"/>
</dbReference>